<keyword evidence="4" id="KW-1185">Reference proteome</keyword>
<feature type="compositionally biased region" description="Basic and acidic residues" evidence="1">
    <location>
        <begin position="78"/>
        <end position="88"/>
    </location>
</feature>
<feature type="domain" description="INO80 complex subunit 3 N-terminal" evidence="2">
    <location>
        <begin position="361"/>
        <end position="421"/>
    </location>
</feature>
<feature type="compositionally biased region" description="Basic residues" evidence="1">
    <location>
        <begin position="160"/>
        <end position="169"/>
    </location>
</feature>
<evidence type="ECO:0000313" key="4">
    <source>
        <dbReference type="Proteomes" id="UP000033140"/>
    </source>
</evidence>
<dbReference type="GO" id="GO:0031011">
    <property type="term" value="C:Ino80 complex"/>
    <property type="evidence" value="ECO:0007669"/>
    <property type="project" value="InterPro"/>
</dbReference>
<feature type="compositionally biased region" description="Basic and acidic residues" evidence="1">
    <location>
        <begin position="126"/>
        <end position="135"/>
    </location>
</feature>
<organism evidence="3 4">
    <name type="scientific">Saitoella complicata (strain BCRC 22490 / CBS 7301 / JCM 7358 / NBRC 10748 / NRRL Y-17804)</name>
    <dbReference type="NCBI Taxonomy" id="698492"/>
    <lineage>
        <taxon>Eukaryota</taxon>
        <taxon>Fungi</taxon>
        <taxon>Dikarya</taxon>
        <taxon>Ascomycota</taxon>
        <taxon>Taphrinomycotina</taxon>
        <taxon>Taphrinomycotina incertae sedis</taxon>
        <taxon>Saitoella</taxon>
    </lineage>
</organism>
<evidence type="ECO:0000256" key="1">
    <source>
        <dbReference type="SAM" id="MobiDB-lite"/>
    </source>
</evidence>
<feature type="region of interest" description="Disordered" evidence="1">
    <location>
        <begin position="426"/>
        <end position="451"/>
    </location>
</feature>
<sequence>MSDPPSHPIRIGRGGAGNIFRTPPTPPSSYPPSATSTSPKHIHPQIVDVKTGRRNSAPLGSLPSGRRASTGRGGAGNFRKDGVIVREVVEEEPPASRAPTSSVPVSSARERQRRGSRGGAGNYVKVKVDEGKERSSSIAMWELEGEGRRWSIVSSPNHSKERRHTHHGPKKEEKDGKEEGRKSRKGSMAGFWEYLKHGKNRSRVTSTSVPSPPDSPELMLQKAARPQKSKPEKRRTFSEPGEAARLFNGYSLQTTFTTSPTRPGILRGASSGVGYGELAPDEQLPTVLEEDAPVSELATAISSILQYLHHPATSCASRTPKRDTRTQITSTTIQPTMDLQSPRTLDIDMHDSPLAGPHSHKSFKRKYKKMHARFRDVHGDEDDLKKQLQKARELARRVAQENAHLLDLLSDLNELDDTPQKIILPLPLESTPEPSDHIPTSPASTPRHLRDLSPFDDYITELPPTDPTPTTGGPILVVKQHSTGQDSRGVSPVDDYDPTPVKKPTKKASGTPATGVDRRKSVKRKIVEGQGAKAGYSPEPEEREGAAGTGALGRKRKKSVRALEADECSSSPTNRTAAAAGTTTDHVSYDNKHSLDALTFRGVTIRTIAQTTKKRVSITSHTKTYNPPTPIPIAGSPNCTSPHPHQHSHTVFPNKT</sequence>
<reference evidence="3 4" key="2">
    <citation type="journal article" date="2014" name="J. Gen. Appl. Microbiol.">
        <title>The early diverging ascomycetous budding yeast Saitoella complicata has three histone deacetylases belonging to the Clr6, Hos2, and Rpd3 lineages.</title>
        <authorList>
            <person name="Nishida H."/>
            <person name="Matsumoto T."/>
            <person name="Kondo S."/>
            <person name="Hamamoto M."/>
            <person name="Yoshikawa H."/>
        </authorList>
    </citation>
    <scope>NUCLEOTIDE SEQUENCE [LARGE SCALE GENOMIC DNA]</scope>
    <source>
        <strain evidence="3 4">NRRL Y-17804</strain>
    </source>
</reference>
<feature type="region of interest" description="Disordered" evidence="1">
    <location>
        <begin position="621"/>
        <end position="656"/>
    </location>
</feature>
<reference evidence="3 4" key="3">
    <citation type="journal article" date="2015" name="Genome Announc.">
        <title>Draft Genome Sequence of the Archiascomycetous Yeast Saitoella complicata.</title>
        <authorList>
            <person name="Yamauchi K."/>
            <person name="Kondo S."/>
            <person name="Hamamoto M."/>
            <person name="Takahashi Y."/>
            <person name="Ogura Y."/>
            <person name="Hayashi T."/>
            <person name="Nishida H."/>
        </authorList>
    </citation>
    <scope>NUCLEOTIDE SEQUENCE [LARGE SCALE GENOMIC DNA]</scope>
    <source>
        <strain evidence="3 4">NRRL Y-17804</strain>
    </source>
</reference>
<dbReference type="GO" id="GO:0006338">
    <property type="term" value="P:chromatin remodeling"/>
    <property type="evidence" value="ECO:0007669"/>
    <property type="project" value="InterPro"/>
</dbReference>
<dbReference type="EMBL" id="BACD03000026">
    <property type="protein sequence ID" value="GAO49830.1"/>
    <property type="molecule type" value="Genomic_DNA"/>
</dbReference>
<protein>
    <recommendedName>
        <fullName evidence="2">INO80 complex subunit 3 N-terminal domain-containing protein</fullName>
    </recommendedName>
</protein>
<dbReference type="STRING" id="698492.A0A0E9NKA2"/>
<dbReference type="Proteomes" id="UP000033140">
    <property type="component" value="Unassembled WGS sequence"/>
</dbReference>
<gene>
    <name evidence="3" type="ORF">G7K_3968-t1</name>
</gene>
<dbReference type="Pfam" id="PF14612">
    <property type="entry name" value="Ino80_Iec3"/>
    <property type="match status" value="1"/>
</dbReference>
<feature type="compositionally biased region" description="Basic and acidic residues" evidence="1">
    <location>
        <begin position="170"/>
        <end position="181"/>
    </location>
</feature>
<name>A0A0E9NKA2_SAICN</name>
<feature type="region of interest" description="Disordered" evidence="1">
    <location>
        <begin position="482"/>
        <end position="584"/>
    </location>
</feature>
<evidence type="ECO:0000259" key="2">
    <source>
        <dbReference type="Pfam" id="PF14612"/>
    </source>
</evidence>
<reference evidence="3 4" key="1">
    <citation type="journal article" date="2011" name="J. Gen. Appl. Microbiol.">
        <title>Draft genome sequencing of the enigmatic yeast Saitoella complicata.</title>
        <authorList>
            <person name="Nishida H."/>
            <person name="Hamamoto M."/>
            <person name="Sugiyama J."/>
        </authorList>
    </citation>
    <scope>NUCLEOTIDE SEQUENCE [LARGE SCALE GENOMIC DNA]</scope>
    <source>
        <strain evidence="3 4">NRRL Y-17804</strain>
    </source>
</reference>
<dbReference type="InterPro" id="IPR053203">
    <property type="entry name" value="Cisplatin_resist-associated"/>
</dbReference>
<dbReference type="AlphaFoldDB" id="A0A0E9NKA2"/>
<accession>A0A0E9NKA2</accession>
<proteinExistence type="predicted"/>
<dbReference type="PANTHER" id="PTHR34693:SF1">
    <property type="entry name" value="PROTEIN PAR32"/>
    <property type="match status" value="1"/>
</dbReference>
<comment type="caution">
    <text evidence="3">The sequence shown here is derived from an EMBL/GenBank/DDBJ whole genome shotgun (WGS) entry which is preliminary data.</text>
</comment>
<dbReference type="InterPro" id="IPR032742">
    <property type="entry name" value="Iec3_N"/>
</dbReference>
<feature type="region of interest" description="Disordered" evidence="1">
    <location>
        <begin position="1"/>
        <end position="239"/>
    </location>
</feature>
<feature type="compositionally biased region" description="Polar residues" evidence="1">
    <location>
        <begin position="637"/>
        <end position="656"/>
    </location>
</feature>
<dbReference type="PANTHER" id="PTHR34693">
    <property type="entry name" value="PROTEIN PAR32"/>
    <property type="match status" value="1"/>
</dbReference>
<evidence type="ECO:0000313" key="3">
    <source>
        <dbReference type="EMBL" id="GAO49830.1"/>
    </source>
</evidence>